<evidence type="ECO:0000256" key="2">
    <source>
        <dbReference type="ARBA" id="ARBA00022475"/>
    </source>
</evidence>
<keyword evidence="5" id="KW-0297">G-protein coupled receptor</keyword>
<evidence type="ECO:0000259" key="10">
    <source>
        <dbReference type="PROSITE" id="PS50262"/>
    </source>
</evidence>
<reference evidence="12" key="1">
    <citation type="submission" date="2021-02" db="EMBL/GenBank/DDBJ databases">
        <authorList>
            <person name="Nowell W R."/>
        </authorList>
    </citation>
    <scope>NUCLEOTIDE SEQUENCE</scope>
</reference>
<evidence type="ECO:0000256" key="6">
    <source>
        <dbReference type="ARBA" id="ARBA00023136"/>
    </source>
</evidence>
<feature type="transmembrane region" description="Helical" evidence="9">
    <location>
        <begin position="259"/>
        <end position="280"/>
    </location>
</feature>
<evidence type="ECO:0000256" key="3">
    <source>
        <dbReference type="ARBA" id="ARBA00022692"/>
    </source>
</evidence>
<dbReference type="PANTHER" id="PTHR24228">
    <property type="entry name" value="B2 BRADYKININ RECEPTOR/ANGIOTENSIN II RECEPTOR"/>
    <property type="match status" value="1"/>
</dbReference>
<comment type="subcellular location">
    <subcellularLocation>
        <location evidence="1">Cell membrane</location>
        <topology evidence="1">Multi-pass membrane protein</topology>
    </subcellularLocation>
</comment>
<feature type="transmembrane region" description="Helical" evidence="9">
    <location>
        <begin position="178"/>
        <end position="202"/>
    </location>
</feature>
<evidence type="ECO:0000256" key="1">
    <source>
        <dbReference type="ARBA" id="ARBA00004651"/>
    </source>
</evidence>
<keyword evidence="6 9" id="KW-0472">Membrane</keyword>
<dbReference type="Proteomes" id="UP000663852">
    <property type="component" value="Unassembled WGS sequence"/>
</dbReference>
<keyword evidence="3 9" id="KW-0812">Transmembrane</keyword>
<keyword evidence="4 9" id="KW-1133">Transmembrane helix</keyword>
<feature type="transmembrane region" description="Helical" evidence="9">
    <location>
        <begin position="46"/>
        <end position="66"/>
    </location>
</feature>
<dbReference type="Proteomes" id="UP000663828">
    <property type="component" value="Unassembled WGS sequence"/>
</dbReference>
<dbReference type="GO" id="GO:0005886">
    <property type="term" value="C:plasma membrane"/>
    <property type="evidence" value="ECO:0007669"/>
    <property type="project" value="UniProtKB-SubCell"/>
</dbReference>
<comment type="caution">
    <text evidence="12">The sequence shown here is derived from an EMBL/GenBank/DDBJ whole genome shotgun (WGS) entry which is preliminary data.</text>
</comment>
<evidence type="ECO:0000256" key="9">
    <source>
        <dbReference type="SAM" id="Phobius"/>
    </source>
</evidence>
<keyword evidence="13" id="KW-1185">Reference proteome</keyword>
<keyword evidence="8" id="KW-0807">Transducer</keyword>
<evidence type="ECO:0000313" key="13">
    <source>
        <dbReference type="Proteomes" id="UP000663828"/>
    </source>
</evidence>
<dbReference type="AlphaFoldDB" id="A0A815JHU7"/>
<dbReference type="SUPFAM" id="SSF81321">
    <property type="entry name" value="Family A G protein-coupled receptor-like"/>
    <property type="match status" value="1"/>
</dbReference>
<dbReference type="CDD" id="cd00637">
    <property type="entry name" value="7tm_classA_rhodopsin-like"/>
    <property type="match status" value="1"/>
</dbReference>
<protein>
    <recommendedName>
        <fullName evidence="10">G-protein coupled receptors family 1 profile domain-containing protein</fullName>
    </recommendedName>
</protein>
<evidence type="ECO:0000256" key="5">
    <source>
        <dbReference type="ARBA" id="ARBA00023040"/>
    </source>
</evidence>
<dbReference type="PROSITE" id="PS50262">
    <property type="entry name" value="G_PROTEIN_RECEP_F1_2"/>
    <property type="match status" value="1"/>
</dbReference>
<dbReference type="InterPro" id="IPR017452">
    <property type="entry name" value="GPCR_Rhodpsn_7TM"/>
</dbReference>
<feature type="transmembrane region" description="Helical" evidence="9">
    <location>
        <begin position="125"/>
        <end position="148"/>
    </location>
</feature>
<evidence type="ECO:0000256" key="8">
    <source>
        <dbReference type="ARBA" id="ARBA00023224"/>
    </source>
</evidence>
<dbReference type="EMBL" id="CAJNOR010000130">
    <property type="protein sequence ID" value="CAF0810004.1"/>
    <property type="molecule type" value="Genomic_DNA"/>
</dbReference>
<dbReference type="OrthoDB" id="10021347at2759"/>
<feature type="transmembrane region" description="Helical" evidence="9">
    <location>
        <begin position="12"/>
        <end position="34"/>
    </location>
</feature>
<feature type="transmembrane region" description="Helical" evidence="9">
    <location>
        <begin position="223"/>
        <end position="247"/>
    </location>
</feature>
<evidence type="ECO:0000256" key="4">
    <source>
        <dbReference type="ARBA" id="ARBA00022989"/>
    </source>
</evidence>
<proteinExistence type="predicted"/>
<name>A0A815JHU7_ADIRI</name>
<evidence type="ECO:0000313" key="11">
    <source>
        <dbReference type="EMBL" id="CAF0810004.1"/>
    </source>
</evidence>
<organism evidence="12 14">
    <name type="scientific">Adineta ricciae</name>
    <name type="common">Rotifer</name>
    <dbReference type="NCBI Taxonomy" id="249248"/>
    <lineage>
        <taxon>Eukaryota</taxon>
        <taxon>Metazoa</taxon>
        <taxon>Spiralia</taxon>
        <taxon>Gnathifera</taxon>
        <taxon>Rotifera</taxon>
        <taxon>Eurotatoria</taxon>
        <taxon>Bdelloidea</taxon>
        <taxon>Adinetida</taxon>
        <taxon>Adinetidae</taxon>
        <taxon>Adineta</taxon>
    </lineage>
</organism>
<evidence type="ECO:0000313" key="12">
    <source>
        <dbReference type="EMBL" id="CAF1379984.1"/>
    </source>
</evidence>
<dbReference type="PANTHER" id="PTHR24228:SF59">
    <property type="entry name" value="NEUROPEPTIDE RECEPTOR 15"/>
    <property type="match status" value="1"/>
</dbReference>
<sequence length="304" mass="36869">MVVVLPDMVKFWVILAALVPSLICSIFVLYHLLFDRALRRGLHNHVIIVLLVICLIDEVTFYPWMLYYFTHETDWQRSYMFCLFIGFIDWSLYIVHTMVFAWAMIERHILIFHESWISTRRKRFLVHYVPLIALLLYWFVFYFVVYFFPPCENRFRPWSLICIYPCLYDNYTLSMWDFIAHQIVPIAIITVFSSGLILRVFLQKRRMRRALNWQQHRKMIIQALSIAFLYVIILLPFTVVYIIRYIYGISSYFIGAFYLYINFFTYFVILLYPFVCALTLPELKTRMTRVLKLQWQTTRVMSIT</sequence>
<evidence type="ECO:0000313" key="14">
    <source>
        <dbReference type="Proteomes" id="UP000663852"/>
    </source>
</evidence>
<dbReference type="GO" id="GO:0004930">
    <property type="term" value="F:G protein-coupled receptor activity"/>
    <property type="evidence" value="ECO:0007669"/>
    <property type="project" value="UniProtKB-KW"/>
</dbReference>
<accession>A0A815JHU7</accession>
<dbReference type="EMBL" id="CAJNOJ010000298">
    <property type="protein sequence ID" value="CAF1379984.1"/>
    <property type="molecule type" value="Genomic_DNA"/>
</dbReference>
<keyword evidence="2" id="KW-1003">Cell membrane</keyword>
<feature type="transmembrane region" description="Helical" evidence="9">
    <location>
        <begin position="78"/>
        <end position="105"/>
    </location>
</feature>
<feature type="domain" description="G-protein coupled receptors family 1 profile" evidence="10">
    <location>
        <begin position="24"/>
        <end position="276"/>
    </location>
</feature>
<evidence type="ECO:0000256" key="7">
    <source>
        <dbReference type="ARBA" id="ARBA00023170"/>
    </source>
</evidence>
<gene>
    <name evidence="12" type="ORF">EDS130_LOCUS34870</name>
    <name evidence="11" type="ORF">XAT740_LOCUS3414</name>
</gene>
<dbReference type="Gene3D" id="1.20.1070.10">
    <property type="entry name" value="Rhodopsin 7-helix transmembrane proteins"/>
    <property type="match status" value="1"/>
</dbReference>
<keyword evidence="7" id="KW-0675">Receptor</keyword>